<dbReference type="AlphaFoldDB" id="A0ABD4YIS1"/>
<comment type="caution">
    <text evidence="1">The sequence shown here is derived from an EMBL/GenBank/DDBJ whole genome shotgun (WGS) entry which is preliminary data.</text>
</comment>
<protein>
    <recommendedName>
        <fullName evidence="3">DUF3892 domain-containing protein</fullName>
    </recommendedName>
</protein>
<organism evidence="1 2">
    <name type="scientific">Pseudomonas juntendi</name>
    <dbReference type="NCBI Taxonomy" id="2666183"/>
    <lineage>
        <taxon>Bacteria</taxon>
        <taxon>Pseudomonadati</taxon>
        <taxon>Pseudomonadota</taxon>
        <taxon>Gammaproteobacteria</taxon>
        <taxon>Pseudomonadales</taxon>
        <taxon>Pseudomonadaceae</taxon>
        <taxon>Pseudomonas</taxon>
    </lineage>
</organism>
<reference evidence="1 2" key="1">
    <citation type="submission" date="2022-09" db="EMBL/GenBank/DDBJ databases">
        <title>Intensive care unit water sources are persistently colonized with multi-drug resistant bacteria and are the site of extensive horizontal gene transfer of antibiotic resistance genes.</title>
        <authorList>
            <person name="Diorio-Toth L."/>
        </authorList>
    </citation>
    <scope>NUCLEOTIDE SEQUENCE [LARGE SCALE GENOMIC DNA]</scope>
    <source>
        <strain evidence="1 2">GD03901</strain>
    </source>
</reference>
<dbReference type="EMBL" id="JAOCBV010000001">
    <property type="protein sequence ID" value="MDH0759172.1"/>
    <property type="molecule type" value="Genomic_DNA"/>
</dbReference>
<name>A0ABD4YIS1_9PSED</name>
<dbReference type="RefSeq" id="WP_084852143.1">
    <property type="nucleotide sequence ID" value="NZ_JAOCBV010000001.1"/>
</dbReference>
<accession>A0ABD4YIS1</accession>
<proteinExistence type="predicted"/>
<dbReference type="Proteomes" id="UP001160152">
    <property type="component" value="Unassembled WGS sequence"/>
</dbReference>
<evidence type="ECO:0000313" key="1">
    <source>
        <dbReference type="EMBL" id="MDH0759172.1"/>
    </source>
</evidence>
<gene>
    <name evidence="1" type="ORF">N5C70_20995</name>
</gene>
<evidence type="ECO:0008006" key="3">
    <source>
        <dbReference type="Google" id="ProtNLM"/>
    </source>
</evidence>
<evidence type="ECO:0000313" key="2">
    <source>
        <dbReference type="Proteomes" id="UP001160152"/>
    </source>
</evidence>
<sequence>MVDFYISAIKFNSDQTFIEQVKVRRNTGSQIGPELLADRAFIADLITVGDIKFKTLVRGQKGWLPGADIFVARGLYLVTDAHAPARLNLHNLPRF</sequence>